<name>A0A7S0D7W5_MICPS</name>
<feature type="transmembrane region" description="Helical" evidence="2">
    <location>
        <begin position="244"/>
        <end position="263"/>
    </location>
</feature>
<evidence type="ECO:0000259" key="3">
    <source>
        <dbReference type="Pfam" id="PF04982"/>
    </source>
</evidence>
<keyword evidence="2" id="KW-1133">Transmembrane helix</keyword>
<feature type="compositionally biased region" description="Basic and acidic residues" evidence="1">
    <location>
        <begin position="64"/>
        <end position="90"/>
    </location>
</feature>
<keyword evidence="2" id="KW-0472">Membrane</keyword>
<proteinExistence type="predicted"/>
<dbReference type="AlphaFoldDB" id="A0A7S0D7W5"/>
<dbReference type="EMBL" id="HBEN01011125">
    <property type="protein sequence ID" value="CAD8445876.1"/>
    <property type="molecule type" value="Transcribed_RNA"/>
</dbReference>
<evidence type="ECO:0000256" key="1">
    <source>
        <dbReference type="SAM" id="MobiDB-lite"/>
    </source>
</evidence>
<keyword evidence="2" id="KW-0812">Transmembrane</keyword>
<feature type="domain" description="HPP transmembrane region" evidence="3">
    <location>
        <begin position="118"/>
        <end position="272"/>
    </location>
</feature>
<protein>
    <recommendedName>
        <fullName evidence="3">HPP transmembrane region domain-containing protein</fullName>
    </recommendedName>
</protein>
<reference evidence="4" key="1">
    <citation type="submission" date="2021-01" db="EMBL/GenBank/DDBJ databases">
        <authorList>
            <person name="Corre E."/>
            <person name="Pelletier E."/>
            <person name="Niang G."/>
            <person name="Scheremetjew M."/>
            <person name="Finn R."/>
            <person name="Kale V."/>
            <person name="Holt S."/>
            <person name="Cochrane G."/>
            <person name="Meng A."/>
            <person name="Brown T."/>
            <person name="Cohen L."/>
        </authorList>
    </citation>
    <scope>NUCLEOTIDE SEQUENCE</scope>
    <source>
        <strain evidence="4">CCAC1681</strain>
    </source>
</reference>
<feature type="transmembrane region" description="Helical" evidence="2">
    <location>
        <begin position="177"/>
        <end position="196"/>
    </location>
</feature>
<dbReference type="PANTHER" id="PTHR33741">
    <property type="entry name" value="TRANSMEMBRANE PROTEIN DDB_G0269096-RELATED"/>
    <property type="match status" value="1"/>
</dbReference>
<feature type="transmembrane region" description="Helical" evidence="2">
    <location>
        <begin position="124"/>
        <end position="141"/>
    </location>
</feature>
<feature type="region of interest" description="Disordered" evidence="1">
    <location>
        <begin position="36"/>
        <end position="91"/>
    </location>
</feature>
<accession>A0A7S0D7W5</accession>
<evidence type="ECO:0000256" key="2">
    <source>
        <dbReference type="SAM" id="Phobius"/>
    </source>
</evidence>
<feature type="transmembrane region" description="Helical" evidence="2">
    <location>
        <begin position="203"/>
        <end position="224"/>
    </location>
</feature>
<feature type="transmembrane region" description="Helical" evidence="2">
    <location>
        <begin position="153"/>
        <end position="171"/>
    </location>
</feature>
<organism evidence="4">
    <name type="scientific">Micromonas pusilla</name>
    <name type="common">Picoplanktonic green alga</name>
    <name type="synonym">Chromulina pusilla</name>
    <dbReference type="NCBI Taxonomy" id="38833"/>
    <lineage>
        <taxon>Eukaryota</taxon>
        <taxon>Viridiplantae</taxon>
        <taxon>Chlorophyta</taxon>
        <taxon>Mamiellophyceae</taxon>
        <taxon>Mamiellales</taxon>
        <taxon>Mamiellaceae</taxon>
        <taxon>Micromonas</taxon>
    </lineage>
</organism>
<gene>
    <name evidence="4" type="ORF">MSP1401_LOCUS9229</name>
</gene>
<dbReference type="Pfam" id="PF04982">
    <property type="entry name" value="TM_HPP"/>
    <property type="match status" value="1"/>
</dbReference>
<dbReference type="PANTHER" id="PTHR33741:SF5">
    <property type="entry name" value="TRANSMEMBRANE PROTEIN DDB_G0269096-RELATED"/>
    <property type="match status" value="1"/>
</dbReference>
<sequence length="395" mass="42864">MMSSRVMPRVTPRASRVSAAPRGRVLSRFAPTVRDARRARVGSGPPVRAVAFRDPADASTASTRSDRNTESDTAHVRPPEARPPLEDYPPHRSRLSLALDPYSRMSLPDRNGNGEVQKRPTSDIFWGALCCFVTVSVLGLIDMTVKTMFGLNTPFMSGAWGTISILAFGTMENPAARTYNCVVATLFSTLTVALIVQTMGVSWYSRALAMAVALAFMMQTGSVHPPGAAAIMAFMDQKVLQELGVWYVAYPVLLGSLFVLTMGRVCARLKRKHEFVLLFRWRGFSGKGKGTNKSAFPGFEKRKGHPVLYRKSAYGFKKPPEFLKELAARDAIPAAVALVGAEASDSGGRSVGDAMNDALRSVSEREMVDVSEGASLARIDESGVETNGAVVYSFQ</sequence>
<evidence type="ECO:0000313" key="4">
    <source>
        <dbReference type="EMBL" id="CAD8445876.1"/>
    </source>
</evidence>
<dbReference type="InterPro" id="IPR007065">
    <property type="entry name" value="HPP"/>
</dbReference>
<dbReference type="InterPro" id="IPR058581">
    <property type="entry name" value="TM_HPP"/>
</dbReference>